<comment type="cofactor">
    <cofactor evidence="1">
        <name>Fe cation</name>
        <dbReference type="ChEBI" id="CHEBI:24875"/>
    </cofactor>
</comment>
<evidence type="ECO:0000313" key="3">
    <source>
        <dbReference type="Proteomes" id="UP001347796"/>
    </source>
</evidence>
<organism evidence="2 3">
    <name type="scientific">Patella caerulea</name>
    <name type="common">Rayed Mediterranean limpet</name>
    <dbReference type="NCBI Taxonomy" id="87958"/>
    <lineage>
        <taxon>Eukaryota</taxon>
        <taxon>Metazoa</taxon>
        <taxon>Spiralia</taxon>
        <taxon>Lophotrochozoa</taxon>
        <taxon>Mollusca</taxon>
        <taxon>Gastropoda</taxon>
        <taxon>Patellogastropoda</taxon>
        <taxon>Patelloidea</taxon>
        <taxon>Patellidae</taxon>
        <taxon>Patella</taxon>
    </lineage>
</organism>
<reference evidence="2 3" key="1">
    <citation type="submission" date="2024-01" db="EMBL/GenBank/DDBJ databases">
        <title>The genome of the rayed Mediterranean limpet Patella caerulea (Linnaeus, 1758).</title>
        <authorList>
            <person name="Anh-Thu Weber A."/>
            <person name="Halstead-Nussloch G."/>
        </authorList>
    </citation>
    <scope>NUCLEOTIDE SEQUENCE [LARGE SCALE GENOMIC DNA]</scope>
    <source>
        <strain evidence="2">AATW-2023a</strain>
        <tissue evidence="2">Whole specimen</tissue>
    </source>
</reference>
<dbReference type="EMBL" id="JAZGQO010000018">
    <property type="protein sequence ID" value="KAK6168248.1"/>
    <property type="molecule type" value="Genomic_DNA"/>
</dbReference>
<dbReference type="Pfam" id="PF05721">
    <property type="entry name" value="PhyH"/>
    <property type="match status" value="1"/>
</dbReference>
<dbReference type="Gene3D" id="2.60.120.620">
    <property type="entry name" value="q2cbj1_9rhob like domain"/>
    <property type="match status" value="1"/>
</dbReference>
<dbReference type="Proteomes" id="UP001347796">
    <property type="component" value="Unassembled WGS sequence"/>
</dbReference>
<dbReference type="PANTHER" id="PTHR20883:SF51">
    <property type="entry name" value="PHYTANOYL-COA HYDROXYLASE"/>
    <property type="match status" value="1"/>
</dbReference>
<comment type="caution">
    <text evidence="2">The sequence shown here is derived from an EMBL/GenBank/DDBJ whole genome shotgun (WGS) entry which is preliminary data.</text>
</comment>
<keyword evidence="3" id="KW-1185">Reference proteome</keyword>
<name>A0AAN8G5I3_PATCE</name>
<dbReference type="PANTHER" id="PTHR20883">
    <property type="entry name" value="PHYTANOYL-COA DIOXYGENASE DOMAIN CONTAINING 1"/>
    <property type="match status" value="1"/>
</dbReference>
<dbReference type="AlphaFoldDB" id="A0AAN8G5I3"/>
<proteinExistence type="predicted"/>
<accession>A0AAN8G5I3</accession>
<dbReference type="SUPFAM" id="SSF51197">
    <property type="entry name" value="Clavaminate synthase-like"/>
    <property type="match status" value="1"/>
</dbReference>
<dbReference type="InterPro" id="IPR008775">
    <property type="entry name" value="Phytyl_CoA_dOase-like"/>
</dbReference>
<protein>
    <submittedName>
        <fullName evidence="2">Uncharacterized protein</fullName>
    </submittedName>
</protein>
<gene>
    <name evidence="2" type="ORF">SNE40_022114</name>
</gene>
<evidence type="ECO:0000313" key="2">
    <source>
        <dbReference type="EMBL" id="KAK6168248.1"/>
    </source>
</evidence>
<evidence type="ECO:0000256" key="1">
    <source>
        <dbReference type="ARBA" id="ARBA00001962"/>
    </source>
</evidence>
<sequence length="306" mass="35480">MAYAHLQNIHVDVFHGRGFRFREEIEYRPNQNNEVEVNEDMKKAFDKHGYIMVSQELEKLKMSLDENETINENSEKVDDGEERFARLTIWSHPGDDVTGMISRSEKVAGTCEQLLEGEVYHYHSKLMMKVAKVGGRHAWHQDYGYWYRNTALFPDMMTVFIAVDRCHQGNGCLEILDGSHKCGRIEHNFVGQLVGADMDRVNMIEKRCPKKFVEMNPGDGLFFHCNLLHYSGPNLSEERRWAFLIAYNKASNDPVEEHHHPNYTPLHKVPNSAISNCEVLWDTKGKSILTKERRQQSKLAEINVKN</sequence>